<name>A0A064CRR5_9MYCO</name>
<dbReference type="InterPro" id="IPR038468">
    <property type="entry name" value="MmpS_C"/>
</dbReference>
<feature type="region of interest" description="Disordered" evidence="7">
    <location>
        <begin position="1"/>
        <end position="80"/>
    </location>
</feature>
<keyword evidence="3" id="KW-1003">Cell membrane</keyword>
<protein>
    <submittedName>
        <fullName evidence="9">Membrane protein</fullName>
    </submittedName>
</protein>
<proteinExistence type="inferred from homology"/>
<keyword evidence="6 8" id="KW-0472">Membrane</keyword>
<feature type="compositionally biased region" description="Pro residues" evidence="7">
    <location>
        <begin position="69"/>
        <end position="80"/>
    </location>
</feature>
<comment type="similarity">
    <text evidence="2">Belongs to the MmpS family.</text>
</comment>
<feature type="compositionally biased region" description="Low complexity" evidence="7">
    <location>
        <begin position="132"/>
        <end position="153"/>
    </location>
</feature>
<evidence type="ECO:0000256" key="5">
    <source>
        <dbReference type="ARBA" id="ARBA00022989"/>
    </source>
</evidence>
<dbReference type="EMBL" id="JALN02000001">
    <property type="protein sequence ID" value="KDF01399.1"/>
    <property type="molecule type" value="Genomic_DNA"/>
</dbReference>
<dbReference type="AlphaFoldDB" id="A0A064CRR5"/>
<gene>
    <name evidence="9" type="ORF">Y900_021285</name>
</gene>
<dbReference type="Proteomes" id="UP000022835">
    <property type="component" value="Unassembled WGS sequence"/>
</dbReference>
<evidence type="ECO:0000256" key="2">
    <source>
        <dbReference type="ARBA" id="ARBA00007531"/>
    </source>
</evidence>
<sequence>MNDPRRPEWSDPTQSAGNGYPPSTDPAYSGQYYGPGYGSPGYGQGGVPPTMQPTEQLPSYWHQGGGYPPSEPPTPPPGPPKSPKWLWIAAAVAVLLVVGLVIALVIVTSSARESTVVAPLPPLSETTTAPRATTLVPSTTSPTLPTTSGAPGTAAPPPTDTTSPTGTDTVVYTVSGDGRAINITYVDTGGVMQTEFNVLLPWSKEVSLSSPARTSASVAVVNVGRDVTCSVSVNGSQVRQRTGRGLTICTGAG</sequence>
<accession>A0A064CRR5</accession>
<comment type="subcellular location">
    <subcellularLocation>
        <location evidence="1">Cell membrane</location>
    </subcellularLocation>
</comment>
<evidence type="ECO:0000313" key="9">
    <source>
        <dbReference type="EMBL" id="KDF01399.1"/>
    </source>
</evidence>
<dbReference type="GO" id="GO:0005886">
    <property type="term" value="C:plasma membrane"/>
    <property type="evidence" value="ECO:0007669"/>
    <property type="project" value="UniProtKB-SubCell"/>
</dbReference>
<dbReference type="RefSeq" id="WP_036344240.1">
    <property type="nucleotide sequence ID" value="NZ_JALN02000001.1"/>
</dbReference>
<keyword evidence="10" id="KW-1185">Reference proteome</keyword>
<dbReference type="OrthoDB" id="4753136at2"/>
<evidence type="ECO:0000256" key="6">
    <source>
        <dbReference type="ARBA" id="ARBA00023136"/>
    </source>
</evidence>
<evidence type="ECO:0000313" key="10">
    <source>
        <dbReference type="Proteomes" id="UP000022835"/>
    </source>
</evidence>
<feature type="compositionally biased region" description="Gly residues" evidence="7">
    <location>
        <begin position="33"/>
        <end position="46"/>
    </location>
</feature>
<keyword evidence="5 8" id="KW-1133">Transmembrane helix</keyword>
<dbReference type="Pfam" id="PF05423">
    <property type="entry name" value="Mycobact_memb"/>
    <property type="match status" value="1"/>
</dbReference>
<evidence type="ECO:0000256" key="7">
    <source>
        <dbReference type="SAM" id="MobiDB-lite"/>
    </source>
</evidence>
<evidence type="ECO:0000256" key="1">
    <source>
        <dbReference type="ARBA" id="ARBA00004236"/>
    </source>
</evidence>
<dbReference type="eggNOG" id="ENOG5031DNG">
    <property type="taxonomic scope" value="Bacteria"/>
</dbReference>
<feature type="region of interest" description="Disordered" evidence="7">
    <location>
        <begin position="124"/>
        <end position="166"/>
    </location>
</feature>
<comment type="caution">
    <text evidence="9">The sequence shown here is derived from an EMBL/GenBank/DDBJ whole genome shotgun (WGS) entry which is preliminary data.</text>
</comment>
<reference evidence="9" key="1">
    <citation type="submission" date="2014-05" db="EMBL/GenBank/DDBJ databases">
        <title>Genome sequence of Mycobacterium aromaticivorans strain JS19b1T (= DSM 45407T).</title>
        <authorList>
            <person name="Kwak Y."/>
            <person name="Park G.-S."/>
            <person name="Li Q.X."/>
            <person name="Lee S.-E."/>
            <person name="Shin J.-H."/>
        </authorList>
    </citation>
    <scope>NUCLEOTIDE SEQUENCE [LARGE SCALE GENOMIC DNA]</scope>
    <source>
        <strain evidence="9">JS19b1</strain>
    </source>
</reference>
<evidence type="ECO:0000256" key="4">
    <source>
        <dbReference type="ARBA" id="ARBA00022692"/>
    </source>
</evidence>
<evidence type="ECO:0000256" key="8">
    <source>
        <dbReference type="SAM" id="Phobius"/>
    </source>
</evidence>
<keyword evidence="4 8" id="KW-0812">Transmembrane</keyword>
<organism evidence="9 10">
    <name type="scientific">Mycolicibacterium aromaticivorans JS19b1 = JCM 16368</name>
    <dbReference type="NCBI Taxonomy" id="1440774"/>
    <lineage>
        <taxon>Bacteria</taxon>
        <taxon>Bacillati</taxon>
        <taxon>Actinomycetota</taxon>
        <taxon>Actinomycetes</taxon>
        <taxon>Mycobacteriales</taxon>
        <taxon>Mycobacteriaceae</taxon>
        <taxon>Mycolicibacterium</taxon>
    </lineage>
</organism>
<feature type="transmembrane region" description="Helical" evidence="8">
    <location>
        <begin position="85"/>
        <end position="107"/>
    </location>
</feature>
<evidence type="ECO:0000256" key="3">
    <source>
        <dbReference type="ARBA" id="ARBA00022475"/>
    </source>
</evidence>
<dbReference type="Gene3D" id="2.60.40.2880">
    <property type="entry name" value="MmpS1-5, C-terminal soluble domain"/>
    <property type="match status" value="1"/>
</dbReference>
<dbReference type="InterPro" id="IPR008693">
    <property type="entry name" value="MmpS"/>
</dbReference>